<keyword evidence="2" id="KW-0597">Phosphoprotein</keyword>
<evidence type="ECO:0000256" key="2">
    <source>
        <dbReference type="ARBA" id="ARBA00022553"/>
    </source>
</evidence>
<evidence type="ECO:0000313" key="5">
    <source>
        <dbReference type="Proteomes" id="UP000248039"/>
    </source>
</evidence>
<dbReference type="InterPro" id="IPR009081">
    <property type="entry name" value="PP-bd_ACP"/>
</dbReference>
<dbReference type="GO" id="GO:0031177">
    <property type="term" value="F:phosphopantetheine binding"/>
    <property type="evidence" value="ECO:0007669"/>
    <property type="project" value="InterPro"/>
</dbReference>
<comment type="caution">
    <text evidence="4">The sequence shown here is derived from an EMBL/GenBank/DDBJ whole genome shotgun (WGS) entry which is preliminary data.</text>
</comment>
<organism evidence="4 5">
    <name type="scientific">Streptomyces tateyamensis</name>
    <dbReference type="NCBI Taxonomy" id="565073"/>
    <lineage>
        <taxon>Bacteria</taxon>
        <taxon>Bacillati</taxon>
        <taxon>Actinomycetota</taxon>
        <taxon>Actinomycetes</taxon>
        <taxon>Kitasatosporales</taxon>
        <taxon>Streptomycetaceae</taxon>
        <taxon>Streptomyces</taxon>
    </lineage>
</organism>
<dbReference type="EMBL" id="PYBW01000049">
    <property type="protein sequence ID" value="PYC78547.1"/>
    <property type="molecule type" value="Genomic_DNA"/>
</dbReference>
<dbReference type="InterPro" id="IPR036736">
    <property type="entry name" value="ACP-like_sf"/>
</dbReference>
<dbReference type="SMART" id="SM00823">
    <property type="entry name" value="PKS_PP"/>
    <property type="match status" value="1"/>
</dbReference>
<evidence type="ECO:0000259" key="3">
    <source>
        <dbReference type="PROSITE" id="PS50075"/>
    </source>
</evidence>
<evidence type="ECO:0000313" key="4">
    <source>
        <dbReference type="EMBL" id="PYC78547.1"/>
    </source>
</evidence>
<sequence>MHESIIGKDAAEAAMREWLVQRLCGYLGKTAVELDPQVPLAEYGMSSVDALSLCGDLEDELKIYVDPILVWERPTIDELVVHLAALQAVPVGVDD</sequence>
<dbReference type="AlphaFoldDB" id="A0A2V4P2R4"/>
<feature type="domain" description="Carrier" evidence="3">
    <location>
        <begin position="10"/>
        <end position="87"/>
    </location>
</feature>
<dbReference type="GO" id="GO:0017000">
    <property type="term" value="P:antibiotic biosynthetic process"/>
    <property type="evidence" value="ECO:0007669"/>
    <property type="project" value="UniProtKB-ARBA"/>
</dbReference>
<dbReference type="OrthoDB" id="9023404at2"/>
<protein>
    <recommendedName>
        <fullName evidence="3">Carrier domain-containing protein</fullName>
    </recommendedName>
</protein>
<dbReference type="RefSeq" id="WP_110670059.1">
    <property type="nucleotide sequence ID" value="NZ_PYBW01000049.1"/>
</dbReference>
<proteinExistence type="predicted"/>
<evidence type="ECO:0000256" key="1">
    <source>
        <dbReference type="ARBA" id="ARBA00022450"/>
    </source>
</evidence>
<reference evidence="4 5" key="1">
    <citation type="submission" date="2018-03" db="EMBL/GenBank/DDBJ databases">
        <title>Bioinformatic expansion and discovery of thiopeptide antibiotics.</title>
        <authorList>
            <person name="Schwalen C.J."/>
            <person name="Hudson G.A."/>
            <person name="Mitchell D.A."/>
        </authorList>
    </citation>
    <scope>NUCLEOTIDE SEQUENCE [LARGE SCALE GENOMIC DNA]</scope>
    <source>
        <strain evidence="4 5">ATCC 21389</strain>
    </source>
</reference>
<keyword evidence="1" id="KW-0596">Phosphopantetheine</keyword>
<dbReference type="InterPro" id="IPR020806">
    <property type="entry name" value="PKS_PP-bd"/>
</dbReference>
<gene>
    <name evidence="4" type="ORF">C7C46_15660</name>
</gene>
<dbReference type="Gene3D" id="1.10.1200.10">
    <property type="entry name" value="ACP-like"/>
    <property type="match status" value="1"/>
</dbReference>
<dbReference type="SUPFAM" id="SSF47336">
    <property type="entry name" value="ACP-like"/>
    <property type="match status" value="1"/>
</dbReference>
<dbReference type="Proteomes" id="UP000248039">
    <property type="component" value="Unassembled WGS sequence"/>
</dbReference>
<name>A0A2V4P2R4_9ACTN</name>
<accession>A0A2V4P2R4</accession>
<dbReference type="PROSITE" id="PS50075">
    <property type="entry name" value="CARRIER"/>
    <property type="match status" value="1"/>
</dbReference>
<keyword evidence="5" id="KW-1185">Reference proteome</keyword>
<dbReference type="Pfam" id="PF00550">
    <property type="entry name" value="PP-binding"/>
    <property type="match status" value="1"/>
</dbReference>